<feature type="domain" description="Myb/SANT-like DNA-binding" evidence="6">
    <location>
        <begin position="15"/>
        <end position="91"/>
    </location>
</feature>
<comment type="caution">
    <text evidence="7">The sequence shown here is derived from an EMBL/GenBank/DDBJ whole genome shotgun (WGS) entry which is preliminary data.</text>
</comment>
<protein>
    <recommendedName>
        <fullName evidence="2">Regulatory protein zeste</fullName>
    </recommendedName>
</protein>
<evidence type="ECO:0000256" key="1">
    <source>
        <dbReference type="ARBA" id="ARBA00011764"/>
    </source>
</evidence>
<dbReference type="AlphaFoldDB" id="A0A0T6BB28"/>
<evidence type="ECO:0000313" key="7">
    <source>
        <dbReference type="EMBL" id="KRT84513.1"/>
    </source>
</evidence>
<organism evidence="7 8">
    <name type="scientific">Oryctes borbonicus</name>
    <dbReference type="NCBI Taxonomy" id="1629725"/>
    <lineage>
        <taxon>Eukaryota</taxon>
        <taxon>Metazoa</taxon>
        <taxon>Ecdysozoa</taxon>
        <taxon>Arthropoda</taxon>
        <taxon>Hexapoda</taxon>
        <taxon>Insecta</taxon>
        <taxon>Pterygota</taxon>
        <taxon>Neoptera</taxon>
        <taxon>Endopterygota</taxon>
        <taxon>Coleoptera</taxon>
        <taxon>Polyphaga</taxon>
        <taxon>Scarabaeiformia</taxon>
        <taxon>Scarabaeidae</taxon>
        <taxon>Dynastinae</taxon>
        <taxon>Oryctes</taxon>
    </lineage>
</organism>
<feature type="non-terminal residue" evidence="7">
    <location>
        <position position="186"/>
    </location>
</feature>
<evidence type="ECO:0000256" key="4">
    <source>
        <dbReference type="ARBA" id="ARBA00023163"/>
    </source>
</evidence>
<evidence type="ECO:0000256" key="2">
    <source>
        <dbReference type="ARBA" id="ARBA00016807"/>
    </source>
</evidence>
<comment type="function">
    <text evidence="5">Involved in transvection phenomena (= synapsis-dependent gene expression), where the synaptic pairing of chromosomes carrying genes with which zeste interacts influences the expression of these genes. Zeste binds to DNA and stimulates transcription from a nearby promoter.</text>
</comment>
<dbReference type="Proteomes" id="UP000051574">
    <property type="component" value="Unassembled WGS sequence"/>
</dbReference>
<sequence>MNEQADMYMKQRRIRSSNFSKEEELLLVVEVEKYKSIIECKATDKISNTDKNEAWKKIESSFNAKNNSFRGVHQLKIKYDNLKMKTRKTIAEIKRSWIGIGKGPAANTVVDPVIETMLRIRNKDTANGVSNSFNSDTSVSEINEVCVGENIDKVIKDEDDASISLMDSKILILPVEDESVESSNVE</sequence>
<dbReference type="EMBL" id="LJIG01002427">
    <property type="protein sequence ID" value="KRT84513.1"/>
    <property type="molecule type" value="Genomic_DNA"/>
</dbReference>
<evidence type="ECO:0000259" key="6">
    <source>
        <dbReference type="Pfam" id="PF13873"/>
    </source>
</evidence>
<name>A0A0T6BB28_9SCAR</name>
<dbReference type="InterPro" id="IPR028002">
    <property type="entry name" value="Myb_DNA-bind_5"/>
</dbReference>
<dbReference type="GO" id="GO:0005634">
    <property type="term" value="C:nucleus"/>
    <property type="evidence" value="ECO:0007669"/>
    <property type="project" value="TreeGrafter"/>
</dbReference>
<evidence type="ECO:0000313" key="8">
    <source>
        <dbReference type="Proteomes" id="UP000051574"/>
    </source>
</evidence>
<dbReference type="OrthoDB" id="6768743at2759"/>
<reference evidence="7 8" key="1">
    <citation type="submission" date="2015-09" db="EMBL/GenBank/DDBJ databases">
        <title>Draft genome of the scarab beetle Oryctes borbonicus.</title>
        <authorList>
            <person name="Meyer J.M."/>
            <person name="Markov G.V."/>
            <person name="Baskaran P."/>
            <person name="Herrmann M."/>
            <person name="Sommer R.J."/>
            <person name="Roedelsperger C."/>
        </authorList>
    </citation>
    <scope>NUCLEOTIDE SEQUENCE [LARGE SCALE GENOMIC DNA]</scope>
    <source>
        <strain evidence="7">OB123</strain>
        <tissue evidence="7">Whole animal</tissue>
    </source>
</reference>
<dbReference type="PANTHER" id="PTHR23098:SF16">
    <property type="entry name" value="REGULATORY PROTEIN ZESTE"/>
    <property type="match status" value="1"/>
</dbReference>
<keyword evidence="3" id="KW-0805">Transcription regulation</keyword>
<evidence type="ECO:0000256" key="3">
    <source>
        <dbReference type="ARBA" id="ARBA00023015"/>
    </source>
</evidence>
<gene>
    <name evidence="7" type="ORF">AMK59_872</name>
</gene>
<keyword evidence="8" id="KW-1185">Reference proteome</keyword>
<keyword evidence="4" id="KW-0804">Transcription</keyword>
<accession>A0A0T6BB28</accession>
<evidence type="ECO:0000256" key="5">
    <source>
        <dbReference type="ARBA" id="ARBA00025466"/>
    </source>
</evidence>
<dbReference type="PANTHER" id="PTHR23098">
    <property type="entry name" value="AGAP001331-PA-RELATED"/>
    <property type="match status" value="1"/>
</dbReference>
<comment type="subunit">
    <text evidence="1">Self-associates forming complexes of several hundred monomers.</text>
</comment>
<dbReference type="Pfam" id="PF13873">
    <property type="entry name" value="Myb_DNA-bind_5"/>
    <property type="match status" value="1"/>
</dbReference>
<proteinExistence type="predicted"/>